<accession>A0AAV4PUD6</accession>
<gene>
    <name evidence="1" type="ORF">CEXT_38081</name>
</gene>
<dbReference type="AlphaFoldDB" id="A0AAV4PUD6"/>
<reference evidence="1 2" key="1">
    <citation type="submission" date="2021-06" db="EMBL/GenBank/DDBJ databases">
        <title>Caerostris extrusa draft genome.</title>
        <authorList>
            <person name="Kono N."/>
            <person name="Arakawa K."/>
        </authorList>
    </citation>
    <scope>NUCLEOTIDE SEQUENCE [LARGE SCALE GENOMIC DNA]</scope>
</reference>
<name>A0AAV4PUD6_CAEEX</name>
<keyword evidence="2" id="KW-1185">Reference proteome</keyword>
<feature type="non-terminal residue" evidence="1">
    <location>
        <position position="1"/>
    </location>
</feature>
<evidence type="ECO:0000313" key="1">
    <source>
        <dbReference type="EMBL" id="GIY00652.1"/>
    </source>
</evidence>
<evidence type="ECO:0000313" key="2">
    <source>
        <dbReference type="Proteomes" id="UP001054945"/>
    </source>
</evidence>
<organism evidence="1 2">
    <name type="scientific">Caerostris extrusa</name>
    <name type="common">Bark spider</name>
    <name type="synonym">Caerostris bankana</name>
    <dbReference type="NCBI Taxonomy" id="172846"/>
    <lineage>
        <taxon>Eukaryota</taxon>
        <taxon>Metazoa</taxon>
        <taxon>Ecdysozoa</taxon>
        <taxon>Arthropoda</taxon>
        <taxon>Chelicerata</taxon>
        <taxon>Arachnida</taxon>
        <taxon>Araneae</taxon>
        <taxon>Araneomorphae</taxon>
        <taxon>Entelegynae</taxon>
        <taxon>Araneoidea</taxon>
        <taxon>Araneidae</taxon>
        <taxon>Caerostris</taxon>
    </lineage>
</organism>
<protein>
    <submittedName>
        <fullName evidence="1">Uncharacterized protein</fullName>
    </submittedName>
</protein>
<sequence>HCAEAAFINVSVVCDKSSSGISENGEKEFLLQPKDYDIEEGIEVGDKFHGFR</sequence>
<dbReference type="Proteomes" id="UP001054945">
    <property type="component" value="Unassembled WGS sequence"/>
</dbReference>
<dbReference type="EMBL" id="BPLR01005212">
    <property type="protein sequence ID" value="GIY00652.1"/>
    <property type="molecule type" value="Genomic_DNA"/>
</dbReference>
<comment type="caution">
    <text evidence="1">The sequence shown here is derived from an EMBL/GenBank/DDBJ whole genome shotgun (WGS) entry which is preliminary data.</text>
</comment>
<proteinExistence type="predicted"/>